<reference evidence="1 2" key="1">
    <citation type="journal article" date="2018" name="Evol. Lett.">
        <title>Horizontal gene cluster transfer increased hallucinogenic mushroom diversity.</title>
        <authorList>
            <person name="Reynolds H.T."/>
            <person name="Vijayakumar V."/>
            <person name="Gluck-Thaler E."/>
            <person name="Korotkin H.B."/>
            <person name="Matheny P.B."/>
            <person name="Slot J.C."/>
        </authorList>
    </citation>
    <scope>NUCLEOTIDE SEQUENCE [LARGE SCALE GENOMIC DNA]</scope>
    <source>
        <strain evidence="1 2">SRW20</strain>
    </source>
</reference>
<evidence type="ECO:0000313" key="2">
    <source>
        <dbReference type="Proteomes" id="UP000284706"/>
    </source>
</evidence>
<dbReference type="OrthoDB" id="3248548at2759"/>
<dbReference type="InParanoid" id="A0A409VKJ9"/>
<dbReference type="EMBL" id="NHYE01005623">
    <property type="protein sequence ID" value="PPQ66736.1"/>
    <property type="molecule type" value="Genomic_DNA"/>
</dbReference>
<comment type="caution">
    <text evidence="1">The sequence shown here is derived from an EMBL/GenBank/DDBJ whole genome shotgun (WGS) entry which is preliminary data.</text>
</comment>
<gene>
    <name evidence="1" type="ORF">CVT26_009537</name>
</gene>
<keyword evidence="2" id="KW-1185">Reference proteome</keyword>
<name>A0A409VKJ9_9AGAR</name>
<evidence type="ECO:0000313" key="1">
    <source>
        <dbReference type="EMBL" id="PPQ66736.1"/>
    </source>
</evidence>
<accession>A0A409VKJ9</accession>
<organism evidence="1 2">
    <name type="scientific">Gymnopilus dilepis</name>
    <dbReference type="NCBI Taxonomy" id="231916"/>
    <lineage>
        <taxon>Eukaryota</taxon>
        <taxon>Fungi</taxon>
        <taxon>Dikarya</taxon>
        <taxon>Basidiomycota</taxon>
        <taxon>Agaricomycotina</taxon>
        <taxon>Agaricomycetes</taxon>
        <taxon>Agaricomycetidae</taxon>
        <taxon>Agaricales</taxon>
        <taxon>Agaricineae</taxon>
        <taxon>Hymenogastraceae</taxon>
        <taxon>Gymnopilus</taxon>
    </lineage>
</organism>
<dbReference type="AlphaFoldDB" id="A0A409VKJ9"/>
<sequence>MPKRNREDNEPSILGSVSQIVDTLVDLQPDDLAKLLTHIAYKAYLPNAAFKRARVDLPSFAAKWATFAPNLGMRSDTSYLEPDYFEVWPTTSYHLPSSFHMTVV</sequence>
<dbReference type="Proteomes" id="UP000284706">
    <property type="component" value="Unassembled WGS sequence"/>
</dbReference>
<proteinExistence type="predicted"/>
<protein>
    <submittedName>
        <fullName evidence="1">Uncharacterized protein</fullName>
    </submittedName>
</protein>